<dbReference type="Proteomes" id="UP000790377">
    <property type="component" value="Unassembled WGS sequence"/>
</dbReference>
<evidence type="ECO:0000313" key="2">
    <source>
        <dbReference type="Proteomes" id="UP000790377"/>
    </source>
</evidence>
<keyword evidence="2" id="KW-1185">Reference proteome</keyword>
<name>A0ACB8AJY8_9AGAM</name>
<proteinExistence type="predicted"/>
<comment type="caution">
    <text evidence="1">The sequence shown here is derived from an EMBL/GenBank/DDBJ whole genome shotgun (WGS) entry which is preliminary data.</text>
</comment>
<dbReference type="EMBL" id="MU267634">
    <property type="protein sequence ID" value="KAH7913261.1"/>
    <property type="molecule type" value="Genomic_DNA"/>
</dbReference>
<reference evidence="1" key="1">
    <citation type="journal article" date="2021" name="New Phytol.">
        <title>Evolutionary innovations through gain and loss of genes in the ectomycorrhizal Boletales.</title>
        <authorList>
            <person name="Wu G."/>
            <person name="Miyauchi S."/>
            <person name="Morin E."/>
            <person name="Kuo A."/>
            <person name="Drula E."/>
            <person name="Varga T."/>
            <person name="Kohler A."/>
            <person name="Feng B."/>
            <person name="Cao Y."/>
            <person name="Lipzen A."/>
            <person name="Daum C."/>
            <person name="Hundley H."/>
            <person name="Pangilinan J."/>
            <person name="Johnson J."/>
            <person name="Barry K."/>
            <person name="LaButti K."/>
            <person name="Ng V."/>
            <person name="Ahrendt S."/>
            <person name="Min B."/>
            <person name="Choi I.G."/>
            <person name="Park H."/>
            <person name="Plett J.M."/>
            <person name="Magnuson J."/>
            <person name="Spatafora J.W."/>
            <person name="Nagy L.G."/>
            <person name="Henrissat B."/>
            <person name="Grigoriev I.V."/>
            <person name="Yang Z.L."/>
            <person name="Xu J."/>
            <person name="Martin F.M."/>
        </authorList>
    </citation>
    <scope>NUCLEOTIDE SEQUENCE</scope>
    <source>
        <strain evidence="1">ATCC 28755</strain>
    </source>
</reference>
<protein>
    <submittedName>
        <fullName evidence="1">WD40-repeat-containing domain protein</fullName>
    </submittedName>
</protein>
<evidence type="ECO:0000313" key="1">
    <source>
        <dbReference type="EMBL" id="KAH7913261.1"/>
    </source>
</evidence>
<organism evidence="1 2">
    <name type="scientific">Hygrophoropsis aurantiaca</name>
    <dbReference type="NCBI Taxonomy" id="72124"/>
    <lineage>
        <taxon>Eukaryota</taxon>
        <taxon>Fungi</taxon>
        <taxon>Dikarya</taxon>
        <taxon>Basidiomycota</taxon>
        <taxon>Agaricomycotina</taxon>
        <taxon>Agaricomycetes</taxon>
        <taxon>Agaricomycetidae</taxon>
        <taxon>Boletales</taxon>
        <taxon>Coniophorineae</taxon>
        <taxon>Hygrophoropsidaceae</taxon>
        <taxon>Hygrophoropsis</taxon>
    </lineage>
</organism>
<gene>
    <name evidence="1" type="ORF">BJ138DRAFT_1081928</name>
</gene>
<sequence length="1622" mass="177851">MGDLDDTQQPDKRVTNDGDNQKMSNNSDSITISDIRLVGLPKLSWHQMSSKVYWKVLVDKQLVKSSSVASRDTLVWDSKFACDVKPSSSLEFEVYAKHKFGHDNFLGSIKDNVQCFLQMPGVVVRKLCQYDDRGDVHEIQTTIEFTINRSHAEDCSSDIQTTQTVSQEMEAIDEMQLSPSVFDVTAGASGIVESLDNITQQIDSAAFLWEPLLDKIKQVTMIVDGIAEIHPYVKMAWTVLSAAQKIVLAQKDRDDSIIKLMEAMNRAYAFVQEAEPLRKIEFHREVITLLSQQTLECAYFIRDYARNKSFWLRTMKYLISDVNAKIQQYVSKFQELQSVLEGISTIHTGITVIRMLDQVDHLTTEIELNDMPYADGAGFQTGKGCLAGTRKEIMENICDWANSEGDDVPRICLLSGVAGSGKSAIANTIAERFDKLGRLGSSFCFDRSHLAARHPGNLFSTIARDLADLDARYRQSLWQIIQGKKALRTSGEPQTQFHKFILAPAQTITGIGPVVIVIDALDESGDSASRATLINILAENAGSLPKYFRIFITARPDDDIRQAFGTKLNIRYMTMDSIDAEATTRDISLFVEKQLSDVSGLACKWPNKEWRRLVVSQSEGLFQWASTACLFIKGQGKWGSDPCEQLECLLLSVPTNGLTRLDQLYLDILTRIFDVTSSSTMRRFQTVMGILMTAKEPLSINALRKLCSACTASVDGAVLILRPLGALLTGVSEDSLPVRPLHSSFRDFLTHPTRSATFRIDPTSHEGSLAEATYHIMKSELRFNICQLETSYISNDGVPGLSTRISEFIGGHLSYSCRYWMHHVHATVRTPAIIQGVENFTSELFLYWLEVISLIQGMSSAKRTLLLLLDWSTDDTLKTFTQDAFRFASVFGSTFSHSTPHLYISALPFTPQHSQIYKRYSSLFPNVLSISAGTACDWPSIQNVFEGHTKSITSLVFSRDGKYMISGAADRTVRVWDPLTGNTLMCPLTGHRDSITSVAISQDGGTLVSGSKDQTVRVWSMATGACVLGPLDAHEGEVTSVAISLVGDLIISGSTDGTIRLWDSQSGAPILKPCQGHKGRVNSVAISPEGAYLLSGSDDSTVRIWNARTSECVGEPLVGHQGEVTAVAYSPSGQYITSGSADQTIRTWDSQTGKALWVVSGEHKSVVTSVTFCPRGIYVLSGSKDGTVRMWDAQSGAHVSGPYEGHVGDVTTVTMSPDCHCIASGSTDSTIRMWDAQMVIHAARVDIHHGWISAITFSHDGAYLISASKTIRVWDSDTGAHVRGPFEGHTGHINSIVVSPDGKSLISGARDKTIRIWDIDTGQALTEPLEGHSGWVLSVAISPDGRWVASGSADHSVRLWATKTGTALSEPLQGHKGAVMCVAISNDGKHIASSSKDRTIRIWDAQNNTVIAVLSEGLDSAVNSIAYSPDGTQIVSGSKDSTIRIWNTTEGDVVLGPLHGHKGSVDNVAFTMDGERLVSSSEDGTIHIWDAKTGAILLGPLIVYKPGSFAISVCPKGKRVASTSPDRTIRIWDIDVQDSSRTTSTVTPGDDVPVAPLTFGNDSRIDNGWVYGPNSELLFWVPPWVQPGLWRPRNTVVIAKSSTKLDLSRQVHGNSWQKCRKV</sequence>
<accession>A0ACB8AJY8</accession>